<protein>
    <recommendedName>
        <fullName evidence="1">DUF7507 domain-containing protein</fullName>
    </recommendedName>
</protein>
<evidence type="ECO:0000313" key="2">
    <source>
        <dbReference type="EMBL" id="MBL7630066.1"/>
    </source>
</evidence>
<sequence length="279" mass="28151">MGVSAPPPAASSAQPAPAAGPAVAAAGPGIGIAALPPPEQSFASAGIIIHFQYAVTNTGDQTLTGVTLRNSLAGITFAFCEMRTLAPGASTDCVAPYTTTQADVTAGGVTNVATAVGTPPAGPAVLSLPVSVTVPALAAPAVALIKGTLQERFTRAGQSIRYLYGVFNTGNATLTDITVHDPHPGLGPVRCAESLAPGRLGFCFADYTTTQADVAAGKITDTAKVTATPPTGPAVSSLPSTATIPLASPLLVPPNQRPRQVRPRFVFIPVPIPVTWSDR</sequence>
<comment type="caution">
    <text evidence="2">The sequence shown here is derived from an EMBL/GenBank/DDBJ whole genome shotgun (WGS) entry which is preliminary data.</text>
</comment>
<evidence type="ECO:0000313" key="3">
    <source>
        <dbReference type="Proteomes" id="UP000604475"/>
    </source>
</evidence>
<feature type="domain" description="DUF7507" evidence="1">
    <location>
        <begin position="139"/>
        <end position="237"/>
    </location>
</feature>
<keyword evidence="3" id="KW-1185">Reference proteome</keyword>
<name>A0A937RDD4_9ACTN</name>
<dbReference type="EMBL" id="JAEACQ010000242">
    <property type="protein sequence ID" value="MBL7630066.1"/>
    <property type="molecule type" value="Genomic_DNA"/>
</dbReference>
<feature type="domain" description="DUF7507" evidence="1">
    <location>
        <begin position="40"/>
        <end position="126"/>
    </location>
</feature>
<dbReference type="Pfam" id="PF24346">
    <property type="entry name" value="DUF7507"/>
    <property type="match status" value="2"/>
</dbReference>
<dbReference type="InterPro" id="IPR055354">
    <property type="entry name" value="DUF7507"/>
</dbReference>
<dbReference type="AlphaFoldDB" id="A0A937RDD4"/>
<evidence type="ECO:0000259" key="1">
    <source>
        <dbReference type="Pfam" id="PF24346"/>
    </source>
</evidence>
<gene>
    <name evidence="2" type="ORF">I7412_23425</name>
</gene>
<proteinExistence type="predicted"/>
<organism evidence="2 3">
    <name type="scientific">Frankia nepalensis</name>
    <dbReference type="NCBI Taxonomy" id="1836974"/>
    <lineage>
        <taxon>Bacteria</taxon>
        <taxon>Bacillati</taxon>
        <taxon>Actinomycetota</taxon>
        <taxon>Actinomycetes</taxon>
        <taxon>Frankiales</taxon>
        <taxon>Frankiaceae</taxon>
        <taxon>Frankia</taxon>
    </lineage>
</organism>
<reference evidence="2" key="1">
    <citation type="submission" date="2020-12" db="EMBL/GenBank/DDBJ databases">
        <title>Genomic characterization of non-nitrogen-fixing Frankia strains.</title>
        <authorList>
            <person name="Carlos-Shanley C."/>
            <person name="Guerra T."/>
            <person name="Hahn D."/>
        </authorList>
    </citation>
    <scope>NUCLEOTIDE SEQUENCE</scope>
    <source>
        <strain evidence="2">CN6</strain>
    </source>
</reference>
<dbReference type="Proteomes" id="UP000604475">
    <property type="component" value="Unassembled WGS sequence"/>
</dbReference>
<accession>A0A937RDD4</accession>